<sequence>MSNATSCTGPPPTRVTDAGGSDPQNVTRCLFCINAVILGDLQHEPNEVALNRNKLLFNLCHHLHLDAKQLPQKMTRAKFPFCDNCETLLNQLLFLQEEMDKLKLKIQRVVVDRKILEKEPKNDPLESSKFGKLYEMILDAEVEKPPYFGRATSSSQEPVGEESFRSQFLDPLAHPVEGEVDNFSSNAMEVQEEDFEDDVPTNSINGVDGDVDDQEEDPEWAALNARAARLLGKTNSVSDASKNIKKRKRLADTMTSSTTSTIESRKNIRHATENDNGVGAVKQVKHQVCGRLMNSRRSLGNHMRIRKFGKEYIPSATRAAPEELAAQTERIARWAREPRQQHSYNLRSMKVEVEEYESKTDSDVICFE</sequence>
<protein>
    <submittedName>
        <fullName evidence="3">Uncharacterized protein</fullName>
    </submittedName>
</protein>
<feature type="region of interest" description="Disordered" evidence="2">
    <location>
        <begin position="1"/>
        <end position="21"/>
    </location>
</feature>
<proteinExistence type="predicted"/>
<organism evidence="3 4">
    <name type="scientific">Orchesella cincta</name>
    <name type="common">Springtail</name>
    <name type="synonym">Podura cincta</name>
    <dbReference type="NCBI Taxonomy" id="48709"/>
    <lineage>
        <taxon>Eukaryota</taxon>
        <taxon>Metazoa</taxon>
        <taxon>Ecdysozoa</taxon>
        <taxon>Arthropoda</taxon>
        <taxon>Hexapoda</taxon>
        <taxon>Collembola</taxon>
        <taxon>Entomobryomorpha</taxon>
        <taxon>Entomobryoidea</taxon>
        <taxon>Orchesellidae</taxon>
        <taxon>Orchesellinae</taxon>
        <taxon>Orchesella</taxon>
    </lineage>
</organism>
<evidence type="ECO:0000313" key="3">
    <source>
        <dbReference type="EMBL" id="ODM92841.1"/>
    </source>
</evidence>
<dbReference type="Proteomes" id="UP000094527">
    <property type="component" value="Unassembled WGS sequence"/>
</dbReference>
<accession>A0A1D2MIU8</accession>
<evidence type="ECO:0000313" key="4">
    <source>
        <dbReference type="Proteomes" id="UP000094527"/>
    </source>
</evidence>
<reference evidence="3 4" key="1">
    <citation type="journal article" date="2016" name="Genome Biol. Evol.">
        <title>Gene Family Evolution Reflects Adaptation to Soil Environmental Stressors in the Genome of the Collembolan Orchesella cincta.</title>
        <authorList>
            <person name="Faddeeva-Vakhrusheva A."/>
            <person name="Derks M.F."/>
            <person name="Anvar S.Y."/>
            <person name="Agamennone V."/>
            <person name="Suring W."/>
            <person name="Smit S."/>
            <person name="van Straalen N.M."/>
            <person name="Roelofs D."/>
        </authorList>
    </citation>
    <scope>NUCLEOTIDE SEQUENCE [LARGE SCALE GENOMIC DNA]</scope>
    <source>
        <tissue evidence="3">Mixed pool</tissue>
    </source>
</reference>
<dbReference type="EMBL" id="LJIJ01001136">
    <property type="protein sequence ID" value="ODM92841.1"/>
    <property type="molecule type" value="Genomic_DNA"/>
</dbReference>
<keyword evidence="4" id="KW-1185">Reference proteome</keyword>
<dbReference type="AlphaFoldDB" id="A0A1D2MIU8"/>
<name>A0A1D2MIU8_ORCCI</name>
<feature type="coiled-coil region" evidence="1">
    <location>
        <begin position="85"/>
        <end position="119"/>
    </location>
</feature>
<keyword evidence="1" id="KW-0175">Coiled coil</keyword>
<comment type="caution">
    <text evidence="3">The sequence shown here is derived from an EMBL/GenBank/DDBJ whole genome shotgun (WGS) entry which is preliminary data.</text>
</comment>
<evidence type="ECO:0000256" key="2">
    <source>
        <dbReference type="SAM" id="MobiDB-lite"/>
    </source>
</evidence>
<gene>
    <name evidence="3" type="ORF">Ocin01_13842</name>
</gene>
<feature type="region of interest" description="Disordered" evidence="2">
    <location>
        <begin position="245"/>
        <end position="264"/>
    </location>
</feature>
<evidence type="ECO:0000256" key="1">
    <source>
        <dbReference type="SAM" id="Coils"/>
    </source>
</evidence>